<dbReference type="EMBL" id="JAGGKI010000001">
    <property type="protein sequence ID" value="MBP1891280.1"/>
    <property type="molecule type" value="Genomic_DNA"/>
</dbReference>
<keyword evidence="1" id="KW-1133">Transmembrane helix</keyword>
<protein>
    <recommendedName>
        <fullName evidence="4">DUF4386 family protein</fullName>
    </recommendedName>
</protein>
<feature type="transmembrane region" description="Helical" evidence="1">
    <location>
        <begin position="196"/>
        <end position="217"/>
    </location>
</feature>
<dbReference type="RefSeq" id="WP_007128997.1">
    <property type="nucleotide sequence ID" value="NZ_BOSA01000012.1"/>
</dbReference>
<feature type="transmembrane region" description="Helical" evidence="1">
    <location>
        <begin position="12"/>
        <end position="31"/>
    </location>
</feature>
<evidence type="ECO:0000256" key="1">
    <source>
        <dbReference type="SAM" id="Phobius"/>
    </source>
</evidence>
<dbReference type="Proteomes" id="UP000706926">
    <property type="component" value="Unassembled WGS sequence"/>
</dbReference>
<name>A0ABS4F4U3_9BACL</name>
<keyword evidence="1" id="KW-0472">Membrane</keyword>
<accession>A0ABS4F4U3</accession>
<keyword evidence="1" id="KW-0812">Transmembrane</keyword>
<dbReference type="GeneID" id="95402404"/>
<organism evidence="2 3">
    <name type="scientific">Paenibacillus lactis</name>
    <dbReference type="NCBI Taxonomy" id="228574"/>
    <lineage>
        <taxon>Bacteria</taxon>
        <taxon>Bacillati</taxon>
        <taxon>Bacillota</taxon>
        <taxon>Bacilli</taxon>
        <taxon>Bacillales</taxon>
        <taxon>Paenibacillaceae</taxon>
        <taxon>Paenibacillus</taxon>
    </lineage>
</organism>
<feature type="transmembrane region" description="Helical" evidence="1">
    <location>
        <begin position="92"/>
        <end position="114"/>
    </location>
</feature>
<keyword evidence="3" id="KW-1185">Reference proteome</keyword>
<comment type="caution">
    <text evidence="2">The sequence shown here is derived from an EMBL/GenBank/DDBJ whole genome shotgun (WGS) entry which is preliminary data.</text>
</comment>
<feature type="transmembrane region" description="Helical" evidence="1">
    <location>
        <begin position="61"/>
        <end position="80"/>
    </location>
</feature>
<feature type="transmembrane region" description="Helical" evidence="1">
    <location>
        <begin position="168"/>
        <end position="190"/>
    </location>
</feature>
<proteinExistence type="predicted"/>
<evidence type="ECO:0008006" key="4">
    <source>
        <dbReference type="Google" id="ProtNLM"/>
    </source>
</evidence>
<evidence type="ECO:0000313" key="2">
    <source>
        <dbReference type="EMBL" id="MBP1891280.1"/>
    </source>
</evidence>
<gene>
    <name evidence="2" type="ORF">J2Z18_000349</name>
</gene>
<reference evidence="2 3" key="1">
    <citation type="submission" date="2021-03" db="EMBL/GenBank/DDBJ databases">
        <title>Genomic Encyclopedia of Type Strains, Phase IV (KMG-IV): sequencing the most valuable type-strain genomes for metagenomic binning, comparative biology and taxonomic classification.</title>
        <authorList>
            <person name="Goeker M."/>
        </authorList>
    </citation>
    <scope>NUCLEOTIDE SEQUENCE [LARGE SCALE GENOMIC DNA]</scope>
    <source>
        <strain evidence="2 3">DSM 15596</strain>
    </source>
</reference>
<evidence type="ECO:0000313" key="3">
    <source>
        <dbReference type="Proteomes" id="UP000706926"/>
    </source>
</evidence>
<feature type="transmembrane region" description="Helical" evidence="1">
    <location>
        <begin position="134"/>
        <end position="161"/>
    </location>
</feature>
<sequence length="229" mass="24445">MSKWKDASRVGRYAGISILLGGALFVTAALMHPPATDPWTGHHVISMIPDMLTYWQWDHSLMLAAILLWLGGLSLGEAVVSRRPAAMLASRLFVAAITIWVLVLAMELTVLPVLAKEWGSVQDPGTAALGVGLFAFGIMAGDFAMMLAWIGVSLLGLALLAGGNMKPVLAWIGIATGVWGAIGIPVALLLPKLSVFIYPVTAGPVFIWTILFGIYMITGRHLQEKTGDL</sequence>